<dbReference type="SMART" id="SM00862">
    <property type="entry name" value="Trans_reg_C"/>
    <property type="match status" value="1"/>
</dbReference>
<accession>A0A161WIG8</accession>
<dbReference type="RefSeq" id="WP_066624232.1">
    <property type="nucleotide sequence ID" value="NZ_FQXL01000005.1"/>
</dbReference>
<organism evidence="12 13">
    <name type="scientific">Clostridium magnum DSM 2767</name>
    <dbReference type="NCBI Taxonomy" id="1121326"/>
    <lineage>
        <taxon>Bacteria</taxon>
        <taxon>Bacillati</taxon>
        <taxon>Bacillota</taxon>
        <taxon>Clostridia</taxon>
        <taxon>Eubacteriales</taxon>
        <taxon>Clostridiaceae</taxon>
        <taxon>Clostridium</taxon>
    </lineage>
</organism>
<dbReference type="FunFam" id="3.40.50.2300:FF:000001">
    <property type="entry name" value="DNA-binding response regulator PhoB"/>
    <property type="match status" value="1"/>
</dbReference>
<feature type="domain" description="Response regulatory" evidence="10">
    <location>
        <begin position="6"/>
        <end position="119"/>
    </location>
</feature>
<dbReference type="SUPFAM" id="SSF52172">
    <property type="entry name" value="CheY-like"/>
    <property type="match status" value="1"/>
</dbReference>
<dbReference type="GO" id="GO:0006355">
    <property type="term" value="P:regulation of DNA-templated transcription"/>
    <property type="evidence" value="ECO:0007669"/>
    <property type="project" value="InterPro"/>
</dbReference>
<evidence type="ECO:0000313" key="12">
    <source>
        <dbReference type="EMBL" id="KZL91475.1"/>
    </source>
</evidence>
<dbReference type="InterPro" id="IPR011006">
    <property type="entry name" value="CheY-like_superfamily"/>
</dbReference>
<dbReference type="AlphaFoldDB" id="A0A161WIG8"/>
<dbReference type="Pfam" id="PF00486">
    <property type="entry name" value="Trans_reg_C"/>
    <property type="match status" value="1"/>
</dbReference>
<dbReference type="Gene3D" id="6.10.250.690">
    <property type="match status" value="1"/>
</dbReference>
<keyword evidence="4" id="KW-0805">Transcription regulation</keyword>
<evidence type="ECO:0000256" key="1">
    <source>
        <dbReference type="ARBA" id="ARBA00018672"/>
    </source>
</evidence>
<keyword evidence="5 9" id="KW-0238">DNA-binding</keyword>
<dbReference type="PANTHER" id="PTHR48111:SF73">
    <property type="entry name" value="ALKALINE PHOSPHATASE SYNTHESIS TRANSCRIPTIONAL REGULATORY PROTEIN PHOP"/>
    <property type="match status" value="1"/>
</dbReference>
<keyword evidence="3" id="KW-0902">Two-component regulatory system</keyword>
<dbReference type="Pfam" id="PF00072">
    <property type="entry name" value="Response_reg"/>
    <property type="match status" value="1"/>
</dbReference>
<evidence type="ECO:0000256" key="5">
    <source>
        <dbReference type="ARBA" id="ARBA00023125"/>
    </source>
</evidence>
<evidence type="ECO:0000256" key="8">
    <source>
        <dbReference type="PROSITE-ProRule" id="PRU00169"/>
    </source>
</evidence>
<dbReference type="SUPFAM" id="SSF46894">
    <property type="entry name" value="C-terminal effector domain of the bipartite response regulators"/>
    <property type="match status" value="1"/>
</dbReference>
<dbReference type="Proteomes" id="UP000076603">
    <property type="component" value="Unassembled WGS sequence"/>
</dbReference>
<sequence length="231" mass="26153">MNDAKTILVVDDESKIVEVVEAYLKKEGFKVLTAADGEKALAVFKDQIVHLIILDLMLPRISGEEVCNKIRATSDIPIIMLTAKSEEDQKIEGLAIGADDYLTKPFSARELVGRVRALIRRAYKDSSPLADYLIFNDGDLEVDIKKMKVKKRGQYINLTANEFKILLALLVNPGQVFSREQLVEKAFGIGYEGFDRTVDSHIKNIRQKIENNHKEPRYIITVYGMGYKFVD</sequence>
<dbReference type="STRING" id="1121326.CLMAG_32340"/>
<keyword evidence="13" id="KW-1185">Reference proteome</keyword>
<dbReference type="GO" id="GO:0032993">
    <property type="term" value="C:protein-DNA complex"/>
    <property type="evidence" value="ECO:0007669"/>
    <property type="project" value="TreeGrafter"/>
</dbReference>
<evidence type="ECO:0000259" key="11">
    <source>
        <dbReference type="PROSITE" id="PS51755"/>
    </source>
</evidence>
<keyword evidence="2 8" id="KW-0597">Phosphoprotein</keyword>
<evidence type="ECO:0000256" key="9">
    <source>
        <dbReference type="PROSITE-ProRule" id="PRU01091"/>
    </source>
</evidence>
<dbReference type="InterPro" id="IPR001867">
    <property type="entry name" value="OmpR/PhoB-type_DNA-bd"/>
</dbReference>
<dbReference type="Gene3D" id="3.40.50.2300">
    <property type="match status" value="1"/>
</dbReference>
<dbReference type="GO" id="GO:0005829">
    <property type="term" value="C:cytosol"/>
    <property type="evidence" value="ECO:0007669"/>
    <property type="project" value="TreeGrafter"/>
</dbReference>
<reference evidence="12 13" key="1">
    <citation type="submission" date="2016-04" db="EMBL/GenBank/DDBJ databases">
        <title>Genome sequence of Clostridium magnum DSM 2767.</title>
        <authorList>
            <person name="Poehlein A."/>
            <person name="Uhlig R."/>
            <person name="Fischer R."/>
            <person name="Bahl H."/>
            <person name="Daniel R."/>
        </authorList>
    </citation>
    <scope>NUCLEOTIDE SEQUENCE [LARGE SCALE GENOMIC DNA]</scope>
    <source>
        <strain evidence="12 13">DSM 2767</strain>
    </source>
</reference>
<gene>
    <name evidence="12" type="primary">regX3_4</name>
    <name evidence="12" type="ORF">CLMAG_32340</name>
</gene>
<comment type="caution">
    <text evidence="12">The sequence shown here is derived from an EMBL/GenBank/DDBJ whole genome shotgun (WGS) entry which is preliminary data.</text>
</comment>
<dbReference type="InterPro" id="IPR039420">
    <property type="entry name" value="WalR-like"/>
</dbReference>
<comment type="function">
    <text evidence="7">May play the central regulatory role in sporulation. It may be an element of the effector pathway responsible for the activation of sporulation genes in response to nutritional stress. Spo0A may act in concert with spo0H (a sigma factor) to control the expression of some genes that are critical to the sporulation process.</text>
</comment>
<proteinExistence type="predicted"/>
<dbReference type="PROSITE" id="PS51755">
    <property type="entry name" value="OMPR_PHOB"/>
    <property type="match status" value="1"/>
</dbReference>
<name>A0A161WIG8_9CLOT</name>
<dbReference type="GO" id="GO:0000976">
    <property type="term" value="F:transcription cis-regulatory region binding"/>
    <property type="evidence" value="ECO:0007669"/>
    <property type="project" value="TreeGrafter"/>
</dbReference>
<dbReference type="CDD" id="cd00383">
    <property type="entry name" value="trans_reg_C"/>
    <property type="match status" value="1"/>
</dbReference>
<evidence type="ECO:0000256" key="3">
    <source>
        <dbReference type="ARBA" id="ARBA00023012"/>
    </source>
</evidence>
<dbReference type="CDD" id="cd17574">
    <property type="entry name" value="REC_OmpR"/>
    <property type="match status" value="1"/>
</dbReference>
<protein>
    <recommendedName>
        <fullName evidence="1">Stage 0 sporulation protein A homolog</fullName>
    </recommendedName>
</protein>
<dbReference type="InterPro" id="IPR016032">
    <property type="entry name" value="Sig_transdc_resp-reg_C-effctor"/>
</dbReference>
<evidence type="ECO:0000256" key="7">
    <source>
        <dbReference type="ARBA" id="ARBA00024867"/>
    </source>
</evidence>
<evidence type="ECO:0000256" key="2">
    <source>
        <dbReference type="ARBA" id="ARBA00022553"/>
    </source>
</evidence>
<evidence type="ECO:0000256" key="6">
    <source>
        <dbReference type="ARBA" id="ARBA00023163"/>
    </source>
</evidence>
<dbReference type="InterPro" id="IPR001789">
    <property type="entry name" value="Sig_transdc_resp-reg_receiver"/>
</dbReference>
<evidence type="ECO:0000259" key="10">
    <source>
        <dbReference type="PROSITE" id="PS50110"/>
    </source>
</evidence>
<dbReference type="OrthoDB" id="9802426at2"/>
<dbReference type="InterPro" id="IPR036388">
    <property type="entry name" value="WH-like_DNA-bd_sf"/>
</dbReference>
<evidence type="ECO:0000256" key="4">
    <source>
        <dbReference type="ARBA" id="ARBA00023015"/>
    </source>
</evidence>
<feature type="DNA-binding region" description="OmpR/PhoB-type" evidence="9">
    <location>
        <begin position="130"/>
        <end position="231"/>
    </location>
</feature>
<feature type="modified residue" description="4-aspartylphosphate" evidence="8">
    <location>
        <position position="55"/>
    </location>
</feature>
<evidence type="ECO:0000313" key="13">
    <source>
        <dbReference type="Proteomes" id="UP000076603"/>
    </source>
</evidence>
<feature type="domain" description="OmpR/PhoB-type" evidence="11">
    <location>
        <begin position="130"/>
        <end position="231"/>
    </location>
</feature>
<dbReference type="FunFam" id="1.10.10.10:FF:000018">
    <property type="entry name" value="DNA-binding response regulator ResD"/>
    <property type="match status" value="1"/>
</dbReference>
<dbReference type="Gene3D" id="1.10.10.10">
    <property type="entry name" value="Winged helix-like DNA-binding domain superfamily/Winged helix DNA-binding domain"/>
    <property type="match status" value="1"/>
</dbReference>
<dbReference type="PATRIC" id="fig|1121326.3.peg.3265"/>
<dbReference type="EMBL" id="LWAE01000003">
    <property type="protein sequence ID" value="KZL91475.1"/>
    <property type="molecule type" value="Genomic_DNA"/>
</dbReference>
<dbReference type="PANTHER" id="PTHR48111">
    <property type="entry name" value="REGULATOR OF RPOS"/>
    <property type="match status" value="1"/>
</dbReference>
<dbReference type="SMART" id="SM00448">
    <property type="entry name" value="REC"/>
    <property type="match status" value="1"/>
</dbReference>
<keyword evidence="6" id="KW-0804">Transcription</keyword>
<dbReference type="PROSITE" id="PS50110">
    <property type="entry name" value="RESPONSE_REGULATORY"/>
    <property type="match status" value="1"/>
</dbReference>
<dbReference type="GO" id="GO:0000156">
    <property type="term" value="F:phosphorelay response regulator activity"/>
    <property type="evidence" value="ECO:0007669"/>
    <property type="project" value="TreeGrafter"/>
</dbReference>